<gene>
    <name evidence="1" type="ORF">DAPPUDRAFT_317483</name>
</gene>
<organism evidence="1 2">
    <name type="scientific">Daphnia pulex</name>
    <name type="common">Water flea</name>
    <dbReference type="NCBI Taxonomy" id="6669"/>
    <lineage>
        <taxon>Eukaryota</taxon>
        <taxon>Metazoa</taxon>
        <taxon>Ecdysozoa</taxon>
        <taxon>Arthropoda</taxon>
        <taxon>Crustacea</taxon>
        <taxon>Branchiopoda</taxon>
        <taxon>Diplostraca</taxon>
        <taxon>Cladocera</taxon>
        <taxon>Anomopoda</taxon>
        <taxon>Daphniidae</taxon>
        <taxon>Daphnia</taxon>
    </lineage>
</organism>
<dbReference type="InParanoid" id="E9GG34"/>
<dbReference type="Proteomes" id="UP000000305">
    <property type="component" value="Unassembled WGS sequence"/>
</dbReference>
<dbReference type="EMBL" id="GL732543">
    <property type="protein sequence ID" value="EFX81564.1"/>
    <property type="molecule type" value="Genomic_DNA"/>
</dbReference>
<name>E9GG34_DAPPU</name>
<dbReference type="AlphaFoldDB" id="E9GG34"/>
<reference evidence="1 2" key="1">
    <citation type="journal article" date="2011" name="Science">
        <title>The ecoresponsive genome of Daphnia pulex.</title>
        <authorList>
            <person name="Colbourne J.K."/>
            <person name="Pfrender M.E."/>
            <person name="Gilbert D."/>
            <person name="Thomas W.K."/>
            <person name="Tucker A."/>
            <person name="Oakley T.H."/>
            <person name="Tokishita S."/>
            <person name="Aerts A."/>
            <person name="Arnold G.J."/>
            <person name="Basu M.K."/>
            <person name="Bauer D.J."/>
            <person name="Caceres C.E."/>
            <person name="Carmel L."/>
            <person name="Casola C."/>
            <person name="Choi J.H."/>
            <person name="Detter J.C."/>
            <person name="Dong Q."/>
            <person name="Dusheyko S."/>
            <person name="Eads B.D."/>
            <person name="Frohlich T."/>
            <person name="Geiler-Samerotte K.A."/>
            <person name="Gerlach D."/>
            <person name="Hatcher P."/>
            <person name="Jogdeo S."/>
            <person name="Krijgsveld J."/>
            <person name="Kriventseva E.V."/>
            <person name="Kultz D."/>
            <person name="Laforsch C."/>
            <person name="Lindquist E."/>
            <person name="Lopez J."/>
            <person name="Manak J.R."/>
            <person name="Muller J."/>
            <person name="Pangilinan J."/>
            <person name="Patwardhan R.P."/>
            <person name="Pitluck S."/>
            <person name="Pritham E.J."/>
            <person name="Rechtsteiner A."/>
            <person name="Rho M."/>
            <person name="Rogozin I.B."/>
            <person name="Sakarya O."/>
            <person name="Salamov A."/>
            <person name="Schaack S."/>
            <person name="Shapiro H."/>
            <person name="Shiga Y."/>
            <person name="Skalitzky C."/>
            <person name="Smith Z."/>
            <person name="Souvorov A."/>
            <person name="Sung W."/>
            <person name="Tang Z."/>
            <person name="Tsuchiya D."/>
            <person name="Tu H."/>
            <person name="Vos H."/>
            <person name="Wang M."/>
            <person name="Wolf Y.I."/>
            <person name="Yamagata H."/>
            <person name="Yamada T."/>
            <person name="Ye Y."/>
            <person name="Shaw J.R."/>
            <person name="Andrews J."/>
            <person name="Crease T.J."/>
            <person name="Tang H."/>
            <person name="Lucas S.M."/>
            <person name="Robertson H.M."/>
            <person name="Bork P."/>
            <person name="Koonin E.V."/>
            <person name="Zdobnov E.M."/>
            <person name="Grigoriev I.V."/>
            <person name="Lynch M."/>
            <person name="Boore J.L."/>
        </authorList>
    </citation>
    <scope>NUCLEOTIDE SEQUENCE [LARGE SCALE GENOMIC DNA]</scope>
</reference>
<accession>E9GG34</accession>
<dbReference type="HOGENOM" id="CLU_2815023_0_0_1"/>
<proteinExistence type="predicted"/>
<evidence type="ECO:0000313" key="1">
    <source>
        <dbReference type="EMBL" id="EFX81564.1"/>
    </source>
</evidence>
<evidence type="ECO:0000313" key="2">
    <source>
        <dbReference type="Proteomes" id="UP000000305"/>
    </source>
</evidence>
<protein>
    <submittedName>
        <fullName evidence="1">Uncharacterized protein</fullName>
    </submittedName>
</protein>
<keyword evidence="2" id="KW-1185">Reference proteome</keyword>
<dbReference type="KEGG" id="dpx:DAPPUDRAFT_317483"/>
<sequence length="67" mass="8000">MMKPYVYDDWLVLNKILKFKPAFYNEPKPKKMSSKQEVKLNEAVLKEIVRIAREQLVISKLNFEKIS</sequence>